<gene>
    <name evidence="9" type="primary">LOC104784079</name>
</gene>
<dbReference type="PANTHER" id="PTHR37984">
    <property type="entry name" value="PROTEIN CBG26694"/>
    <property type="match status" value="1"/>
</dbReference>
<dbReference type="Gene3D" id="3.30.420.10">
    <property type="entry name" value="Ribonuclease H-like superfamily/Ribonuclease H"/>
    <property type="match status" value="1"/>
</dbReference>
<dbReference type="Pfam" id="PF17919">
    <property type="entry name" value="RT_RNaseH_2"/>
    <property type="match status" value="1"/>
</dbReference>
<dbReference type="Pfam" id="PF17921">
    <property type="entry name" value="Integrase_H2C2"/>
    <property type="match status" value="1"/>
</dbReference>
<dbReference type="SUPFAM" id="SSF54160">
    <property type="entry name" value="Chromo domain-like"/>
    <property type="match status" value="1"/>
</dbReference>
<dbReference type="InterPro" id="IPR005162">
    <property type="entry name" value="Retrotrans_gag_dom"/>
</dbReference>
<dbReference type="Gene3D" id="3.30.70.270">
    <property type="match status" value="2"/>
</dbReference>
<dbReference type="CDD" id="cd01647">
    <property type="entry name" value="RT_LTR"/>
    <property type="match status" value="1"/>
</dbReference>
<keyword evidence="3" id="KW-0540">Nuclease</keyword>
<keyword evidence="8" id="KW-1185">Reference proteome</keyword>
<dbReference type="Pfam" id="PF03732">
    <property type="entry name" value="Retrotrans_gag"/>
    <property type="match status" value="1"/>
</dbReference>
<dbReference type="Gene3D" id="3.10.10.10">
    <property type="entry name" value="HIV Type 1 Reverse Transcriptase, subunit A, domain 1"/>
    <property type="match status" value="1"/>
</dbReference>
<protein>
    <submittedName>
        <fullName evidence="9">Uncharacterized protein LOC104784079</fullName>
    </submittedName>
</protein>
<dbReference type="PROSITE" id="PS50013">
    <property type="entry name" value="CHROMO_2"/>
    <property type="match status" value="1"/>
</dbReference>
<dbReference type="Pfam" id="PF00385">
    <property type="entry name" value="Chromo"/>
    <property type="match status" value="1"/>
</dbReference>
<evidence type="ECO:0000256" key="5">
    <source>
        <dbReference type="ARBA" id="ARBA00023268"/>
    </source>
</evidence>
<reference evidence="8" key="1">
    <citation type="journal article" date="2014" name="Nat. Commun.">
        <title>The emerging biofuel crop Camelina sativa retains a highly undifferentiated hexaploid genome structure.</title>
        <authorList>
            <person name="Kagale S."/>
            <person name="Koh C."/>
            <person name="Nixon J."/>
            <person name="Bollina V."/>
            <person name="Clarke W.E."/>
            <person name="Tuteja R."/>
            <person name="Spillane C."/>
            <person name="Robinson S.J."/>
            <person name="Links M.G."/>
            <person name="Clarke C."/>
            <person name="Higgins E.E."/>
            <person name="Huebert T."/>
            <person name="Sharpe A.G."/>
            <person name="Parkin I.A."/>
        </authorList>
    </citation>
    <scope>NUCLEOTIDE SEQUENCE [LARGE SCALE GENOMIC DNA]</scope>
    <source>
        <strain evidence="8">cv. DH55</strain>
    </source>
</reference>
<sequence>MGYESKLPPIISKTSQEFEEKQVEELFRSVHSIQKEIVSDREFVRGAIAELQQSLKLLLTNPSPRDVDCDSSEPQSADPSVNCRRKVLSTPLGPHRCEIGPSSREELLKNSEIPVFSGGNIYSWLALSEQYFCIGGFSEAEKLDLVSVHLTGDALGWFNWEVNRAPFDSWFQFKDRLLLRFGNLRVKGPSQSLFCIKQTASVADYVRQFEDLSAQVRGLDDHKLEGIFLNGLKPEMQELVYMMKPQSLPEVIVVALSMEHSKSVLTWKGRPVVYEPSKVTERQAPNAVQQPQKHHSNADLDDMRRRGICFKCQGKWFRGHECPNKELQILTVLDDYLVEVLQDHCYMEEQPEVVVAGQLMELSYSSFMGLSSPSATKMRGIINHGEVLMMIDSGTTHNFITPKMVERLQLQAQSCAHLNIKLGTGVMVQGVGVCRNLSFHIQGWSFPSDFIILDLGQDTHEYSFTYKNQLVNLVGDSELQMAGCALKGSSLFLEKASSSQLFSHEVCSEQTREVRQAIDGVLLQFDSVFVEPTGLPPIRGREHAINLVAGVTAVSVRPYRYLHAQKEIMEKLVKDMLQAGYHQIRMKEEDVEKAAFRTHDGHYEFLVMPFGLTNAPTTFQALMNELFHPYLRKFILVFFDDILIYSATLAEHVEHLVVVLKIFAEHQLFANRKKCSFAQSRVDYLGHIISASGVSTDPAKTAAMMKWPTPGSVKELRVIACPLTELLRKDKFGWSDKAQIAFEALKGVMSSAPVLALPNFTKTFVVETDASRYGLGAVLMQDRRPIAFFSVGLTPREQLKPVYERELMREVTMDYQKWLTKLLPYDFEIVYKTGIDNKAADGLSRMMHSPISVSALELFAVTVPSVLQMHDIFTEIEEDTEIQRRIRDFDTLKFARRGFGVKDGKLWFKNKLVIPPTSKSIPLILEVFHNSQLGGHSGVLKTVKRIQLFFYWPGMLRMVQKYVSECAVCQTHKISTLSPAGLLQPLPIPQAVWSDVNMDFVEGCLRLRGSMRYLVVDRLSKYGHFIGLKHPFSASDVAQKFVTEIVCLHGFPASIVSNRDRIFLSHFWKESFKLAGTKLKYSTAFHPQTDGQTEVLNRCMESYLRCFASAHPRTWNKFLSWAELWYNTSYHTALKATPFKVLYGRDPLALLHYEPHSTQNFELENLLQECDRMLADIKSHLVHAPQLMKNNADKHRRDVEFVVDLWVYLKLRPYRQHSVLPAGSKIHPVFHVSQLKHVLGAHHQVLPLPETFSDAGELVLEPAAILETRYNAQGVWEALVAWQGLPDHENSWEPVKELQHEFSGLMLEDKLGVAGVGGIDKLHHVYVRKKKPLALEPSLDVRDNGLLLLFKALIGSFPLFLPFDEVVSCVVELLASLFRAVIQVKELEGIDRNVLSVGQMAERGYSMEMGGGECTIRDGTRKVFANYLILD</sequence>
<dbReference type="Gene3D" id="2.40.70.10">
    <property type="entry name" value="Acid Proteases"/>
    <property type="match status" value="1"/>
</dbReference>
<dbReference type="Pfam" id="PF00078">
    <property type="entry name" value="RVT_1"/>
    <property type="match status" value="1"/>
</dbReference>
<dbReference type="InterPro" id="IPR023780">
    <property type="entry name" value="Chromo_domain"/>
</dbReference>
<dbReference type="SUPFAM" id="SSF56672">
    <property type="entry name" value="DNA/RNA polymerases"/>
    <property type="match status" value="1"/>
</dbReference>
<dbReference type="InterPro" id="IPR041588">
    <property type="entry name" value="Integrase_H2C2"/>
</dbReference>
<proteinExistence type="predicted"/>
<dbReference type="InterPro" id="IPR043128">
    <property type="entry name" value="Rev_trsase/Diguanyl_cyclase"/>
</dbReference>
<dbReference type="SUPFAM" id="SSF53098">
    <property type="entry name" value="Ribonuclease H-like"/>
    <property type="match status" value="1"/>
</dbReference>
<evidence type="ECO:0000256" key="2">
    <source>
        <dbReference type="ARBA" id="ARBA00022695"/>
    </source>
</evidence>
<dbReference type="Gene3D" id="1.10.340.70">
    <property type="match status" value="1"/>
</dbReference>
<dbReference type="InterPro" id="IPR041577">
    <property type="entry name" value="RT_RNaseH_2"/>
</dbReference>
<feature type="domain" description="Chromo" evidence="6">
    <location>
        <begin position="1260"/>
        <end position="1298"/>
    </location>
</feature>
<name>A0ABM0YXI5_CAMSA</name>
<dbReference type="InterPro" id="IPR021109">
    <property type="entry name" value="Peptidase_aspartic_dom_sf"/>
</dbReference>
<dbReference type="InterPro" id="IPR036397">
    <property type="entry name" value="RNaseH_sf"/>
</dbReference>
<keyword evidence="1" id="KW-0808">Transferase</keyword>
<keyword evidence="2" id="KW-0548">Nucleotidyltransferase</keyword>
<dbReference type="InterPro" id="IPR012337">
    <property type="entry name" value="RNaseH-like_sf"/>
</dbReference>
<evidence type="ECO:0000256" key="4">
    <source>
        <dbReference type="ARBA" id="ARBA00022759"/>
    </source>
</evidence>
<evidence type="ECO:0000256" key="3">
    <source>
        <dbReference type="ARBA" id="ARBA00022722"/>
    </source>
</evidence>
<keyword evidence="4" id="KW-0378">Hydrolase</keyword>
<dbReference type="InterPro" id="IPR001584">
    <property type="entry name" value="Integrase_cat-core"/>
</dbReference>
<dbReference type="RefSeq" id="XP_010507453.1">
    <property type="nucleotide sequence ID" value="XM_010509151.1"/>
</dbReference>
<organism evidence="8 9">
    <name type="scientific">Camelina sativa</name>
    <name type="common">False flax</name>
    <name type="synonym">Myagrum sativum</name>
    <dbReference type="NCBI Taxonomy" id="90675"/>
    <lineage>
        <taxon>Eukaryota</taxon>
        <taxon>Viridiplantae</taxon>
        <taxon>Streptophyta</taxon>
        <taxon>Embryophyta</taxon>
        <taxon>Tracheophyta</taxon>
        <taxon>Spermatophyta</taxon>
        <taxon>Magnoliopsida</taxon>
        <taxon>eudicotyledons</taxon>
        <taxon>Gunneridae</taxon>
        <taxon>Pentapetalae</taxon>
        <taxon>rosids</taxon>
        <taxon>malvids</taxon>
        <taxon>Brassicales</taxon>
        <taxon>Brassicaceae</taxon>
        <taxon>Camelineae</taxon>
        <taxon>Camelina</taxon>
    </lineage>
</organism>
<dbReference type="InterPro" id="IPR043502">
    <property type="entry name" value="DNA/RNA_pol_sf"/>
</dbReference>
<evidence type="ECO:0000313" key="8">
    <source>
        <dbReference type="Proteomes" id="UP000694864"/>
    </source>
</evidence>
<reference evidence="9" key="2">
    <citation type="submission" date="2025-08" db="UniProtKB">
        <authorList>
            <consortium name="RefSeq"/>
        </authorList>
    </citation>
    <scope>IDENTIFICATION</scope>
    <source>
        <tissue evidence="9">Leaf</tissue>
    </source>
</reference>
<dbReference type="InterPro" id="IPR050951">
    <property type="entry name" value="Retrovirus_Pol_polyprotein"/>
</dbReference>
<evidence type="ECO:0000256" key="1">
    <source>
        <dbReference type="ARBA" id="ARBA00022679"/>
    </source>
</evidence>
<evidence type="ECO:0000259" key="7">
    <source>
        <dbReference type="PROSITE" id="PS50994"/>
    </source>
</evidence>
<dbReference type="InterPro" id="IPR016197">
    <property type="entry name" value="Chromo-like_dom_sf"/>
</dbReference>
<evidence type="ECO:0000259" key="6">
    <source>
        <dbReference type="PROSITE" id="PS50013"/>
    </source>
</evidence>
<dbReference type="Pfam" id="PF08284">
    <property type="entry name" value="RVP_2"/>
    <property type="match status" value="1"/>
</dbReference>
<dbReference type="PANTHER" id="PTHR37984:SF5">
    <property type="entry name" value="PROTEIN NYNRIN-LIKE"/>
    <property type="match status" value="1"/>
</dbReference>
<keyword evidence="4" id="KW-0255">Endonuclease</keyword>
<evidence type="ECO:0000313" key="9">
    <source>
        <dbReference type="RefSeq" id="XP_010507453.1"/>
    </source>
</evidence>
<dbReference type="InterPro" id="IPR000953">
    <property type="entry name" value="Chromo/chromo_shadow_dom"/>
</dbReference>
<dbReference type="PROSITE" id="PS50994">
    <property type="entry name" value="INTEGRASE"/>
    <property type="match status" value="1"/>
</dbReference>
<feature type="domain" description="Integrase catalytic" evidence="7">
    <location>
        <begin position="983"/>
        <end position="1146"/>
    </location>
</feature>
<keyword evidence="5" id="KW-0511">Multifunctional enzyme</keyword>
<dbReference type="Gene3D" id="2.40.50.40">
    <property type="match status" value="1"/>
</dbReference>
<dbReference type="InterPro" id="IPR000477">
    <property type="entry name" value="RT_dom"/>
</dbReference>
<dbReference type="Proteomes" id="UP000694864">
    <property type="component" value="Chromosome 4"/>
</dbReference>
<dbReference type="CDD" id="cd00303">
    <property type="entry name" value="retropepsin_like"/>
    <property type="match status" value="1"/>
</dbReference>
<dbReference type="GeneID" id="104784079"/>
<accession>A0ABM0YXI5</accession>